<comment type="pathway">
    <text evidence="7">Quinol/quinone metabolism; menaquinone biosynthesis.</text>
</comment>
<dbReference type="UniPathway" id="UPA01057">
    <property type="reaction ID" value="UER00165"/>
</dbReference>
<feature type="binding site" evidence="7">
    <location>
        <position position="189"/>
    </location>
    <ligand>
        <name>Mg(2+)</name>
        <dbReference type="ChEBI" id="CHEBI:18420"/>
    </ligand>
</feature>
<name>A0A1W1UVB9_DESTI</name>
<dbReference type="SFLD" id="SFLDS00001">
    <property type="entry name" value="Enolase"/>
    <property type="match status" value="1"/>
</dbReference>
<comment type="pathway">
    <text evidence="7">Quinol/quinone metabolism; 1,4-dihydroxy-2-naphthoate biosynthesis; 1,4-dihydroxy-2-naphthoate from chorismate: step 4/7.</text>
</comment>
<dbReference type="GO" id="GO:0043748">
    <property type="term" value="F:O-succinylbenzoate synthase activity"/>
    <property type="evidence" value="ECO:0007669"/>
    <property type="project" value="UniProtKB-EC"/>
</dbReference>
<keyword evidence="2 7" id="KW-0474">Menaquinone biosynthesis</keyword>
<accession>A0A1W1UVB9</accession>
<dbReference type="SMART" id="SM00922">
    <property type="entry name" value="MR_MLE"/>
    <property type="match status" value="1"/>
</dbReference>
<dbReference type="InterPro" id="IPR029017">
    <property type="entry name" value="Enolase-like_N"/>
</dbReference>
<evidence type="ECO:0000256" key="1">
    <source>
        <dbReference type="ARBA" id="ARBA00001968"/>
    </source>
</evidence>
<dbReference type="InterPro" id="IPR013342">
    <property type="entry name" value="Mandelate_racemase_C"/>
</dbReference>
<feature type="binding site" evidence="7">
    <location>
        <position position="239"/>
    </location>
    <ligand>
        <name>Mg(2+)</name>
        <dbReference type="ChEBI" id="CHEBI:18420"/>
    </ligand>
</feature>
<feature type="active site" description="Proton acceptor" evidence="7">
    <location>
        <position position="263"/>
    </location>
</feature>
<proteinExistence type="inferred from homology"/>
<feature type="domain" description="Mandelate racemase/muconate lactonizing enzyme C-terminal" evidence="8">
    <location>
        <begin position="143"/>
        <end position="235"/>
    </location>
</feature>
<sequence length="369" mass="41571">MMKIKKITLYQIALELKNPFVTSYGKVTKRPSIVIEIEDKDGFIGLGECVAFSDPFYTEETLHTCLHIMKEFLIPLLFKERIKHPDEVGARFIPIRRNNMSKAALEGAVWDLYAKRERLSLANAIGGTKKEIEIGIAIGLKKVPEMLAQIEKSLAQGYKRVKIKIKPGIEHEILEAIRNSFPHLPLMVDANSAYTVKDFEILKSLDRYDLMMIEQPLACDDLFYHAKLQEKITTPICLDESITSVHDLKVALEMRSCKVVNLKPSRVGGISAAKSIHDLCKEHNIALWGGGMLEAGIARAQALALYSLPHFSLPADTAGSNKYWENDIILPEIKMNNGIIKVSENIGIGYKLNQDILKKVLVHKEIFYN</sequence>
<reference evidence="9 10" key="1">
    <citation type="submission" date="2017-04" db="EMBL/GenBank/DDBJ databases">
        <authorList>
            <person name="Afonso C.L."/>
            <person name="Miller P.J."/>
            <person name="Scott M.A."/>
            <person name="Spackman E."/>
            <person name="Goraichik I."/>
            <person name="Dimitrov K.M."/>
            <person name="Suarez D.L."/>
            <person name="Swayne D.E."/>
        </authorList>
    </citation>
    <scope>NUCLEOTIDE SEQUENCE [LARGE SCALE GENOMIC DNA]</scope>
    <source>
        <strain evidence="9 10">DSM 11270</strain>
    </source>
</reference>
<dbReference type="InterPro" id="IPR036849">
    <property type="entry name" value="Enolase-like_C_sf"/>
</dbReference>
<comment type="cofactor">
    <cofactor evidence="1 7">
        <name>a divalent metal cation</name>
        <dbReference type="ChEBI" id="CHEBI:60240"/>
    </cofactor>
</comment>
<evidence type="ECO:0000259" key="8">
    <source>
        <dbReference type="SMART" id="SM00922"/>
    </source>
</evidence>
<evidence type="ECO:0000313" key="10">
    <source>
        <dbReference type="Proteomes" id="UP000192731"/>
    </source>
</evidence>
<dbReference type="AlphaFoldDB" id="A0A1W1UVB9"/>
<dbReference type="Proteomes" id="UP000192731">
    <property type="component" value="Unassembled WGS sequence"/>
</dbReference>
<dbReference type="HAMAP" id="MF_01933">
    <property type="entry name" value="MenC_2"/>
    <property type="match status" value="1"/>
</dbReference>
<feature type="binding site" evidence="7">
    <location>
        <position position="214"/>
    </location>
    <ligand>
        <name>Mg(2+)</name>
        <dbReference type="ChEBI" id="CHEBI:18420"/>
    </ligand>
</feature>
<comment type="function">
    <text evidence="7">Converts 2-succinyl-6-hydroxy-2,4-cyclohexadiene-1-carboxylate (SHCHC) to 2-succinylbenzoate (OSB).</text>
</comment>
<dbReference type="PANTHER" id="PTHR48073:SF5">
    <property type="entry name" value="O-SUCCINYLBENZOATE SYNTHASE"/>
    <property type="match status" value="1"/>
</dbReference>
<dbReference type="Pfam" id="PF02746">
    <property type="entry name" value="MR_MLE_N"/>
    <property type="match status" value="1"/>
</dbReference>
<keyword evidence="10" id="KW-1185">Reference proteome</keyword>
<evidence type="ECO:0000256" key="3">
    <source>
        <dbReference type="ARBA" id="ARBA00022723"/>
    </source>
</evidence>
<protein>
    <recommendedName>
        <fullName evidence="6 7">o-succinylbenzoate synthase</fullName>
        <shortName evidence="7">OSB synthase</shortName>
        <shortName evidence="7">OSBS</shortName>
        <ecNumber evidence="6 7">4.2.1.113</ecNumber>
    </recommendedName>
    <alternativeName>
        <fullName evidence="7">4-(2'-carboxyphenyl)-4-oxybutyric acid synthase</fullName>
    </alternativeName>
    <alternativeName>
        <fullName evidence="7">o-succinylbenzoic acid synthase</fullName>
    </alternativeName>
</protein>
<dbReference type="RefSeq" id="WP_207651165.1">
    <property type="nucleotide sequence ID" value="NZ_FWWT01000012.1"/>
</dbReference>
<evidence type="ECO:0000256" key="6">
    <source>
        <dbReference type="ARBA" id="ARBA00029491"/>
    </source>
</evidence>
<dbReference type="InterPro" id="IPR013341">
    <property type="entry name" value="Mandelate_racemase_N_dom"/>
</dbReference>
<feature type="active site" description="Proton donor" evidence="7">
    <location>
        <position position="164"/>
    </location>
</feature>
<dbReference type="SFLD" id="SFLDG00180">
    <property type="entry name" value="muconate_cycloisomerase"/>
    <property type="match status" value="1"/>
</dbReference>
<evidence type="ECO:0000256" key="2">
    <source>
        <dbReference type="ARBA" id="ARBA00022428"/>
    </source>
</evidence>
<dbReference type="UniPathway" id="UPA00079"/>
<keyword evidence="4 7" id="KW-0460">Magnesium</keyword>
<dbReference type="GO" id="GO:0009234">
    <property type="term" value="P:menaquinone biosynthetic process"/>
    <property type="evidence" value="ECO:0007669"/>
    <property type="project" value="UniProtKB-UniRule"/>
</dbReference>
<dbReference type="GO" id="GO:0016854">
    <property type="term" value="F:racemase and epimerase activity"/>
    <property type="evidence" value="ECO:0007669"/>
    <property type="project" value="UniProtKB-ARBA"/>
</dbReference>
<dbReference type="SUPFAM" id="SSF51604">
    <property type="entry name" value="Enolase C-terminal domain-like"/>
    <property type="match status" value="1"/>
</dbReference>
<evidence type="ECO:0000313" key="9">
    <source>
        <dbReference type="EMBL" id="SMB84929.1"/>
    </source>
</evidence>
<dbReference type="GO" id="GO:0000287">
    <property type="term" value="F:magnesium ion binding"/>
    <property type="evidence" value="ECO:0007669"/>
    <property type="project" value="UniProtKB-UniRule"/>
</dbReference>
<dbReference type="InterPro" id="IPR010197">
    <property type="entry name" value="OSBS/NAAAR"/>
</dbReference>
<dbReference type="NCBIfam" id="TIGR01928">
    <property type="entry name" value="menC_lowGC_arch"/>
    <property type="match status" value="1"/>
</dbReference>
<keyword evidence="3 7" id="KW-0479">Metal-binding</keyword>
<dbReference type="STRING" id="656914.SAMN00017405_1578"/>
<dbReference type="Gene3D" id="3.30.390.10">
    <property type="entry name" value="Enolase-like, N-terminal domain"/>
    <property type="match status" value="1"/>
</dbReference>
<dbReference type="InterPro" id="IPR047585">
    <property type="entry name" value="MenC"/>
</dbReference>
<dbReference type="EMBL" id="FWWT01000012">
    <property type="protein sequence ID" value="SMB84929.1"/>
    <property type="molecule type" value="Genomic_DNA"/>
</dbReference>
<organism evidence="9 10">
    <name type="scientific">Desulfonispora thiosulfatigenes DSM 11270</name>
    <dbReference type="NCBI Taxonomy" id="656914"/>
    <lineage>
        <taxon>Bacteria</taxon>
        <taxon>Bacillati</taxon>
        <taxon>Bacillota</taxon>
        <taxon>Clostridia</taxon>
        <taxon>Eubacteriales</taxon>
        <taxon>Peptococcaceae</taxon>
        <taxon>Desulfonispora</taxon>
    </lineage>
</organism>
<evidence type="ECO:0000256" key="7">
    <source>
        <dbReference type="HAMAP-Rule" id="MF_01933"/>
    </source>
</evidence>
<dbReference type="EC" id="4.2.1.113" evidence="6 7"/>
<dbReference type="InterPro" id="IPR029065">
    <property type="entry name" value="Enolase_C-like"/>
</dbReference>
<evidence type="ECO:0000256" key="5">
    <source>
        <dbReference type="ARBA" id="ARBA00023239"/>
    </source>
</evidence>
<dbReference type="CDD" id="cd03317">
    <property type="entry name" value="NAAAR"/>
    <property type="match status" value="1"/>
</dbReference>
<evidence type="ECO:0000256" key="4">
    <source>
        <dbReference type="ARBA" id="ARBA00022842"/>
    </source>
</evidence>
<gene>
    <name evidence="7" type="primary">menC</name>
    <name evidence="9" type="ORF">SAMN00017405_1578</name>
</gene>
<dbReference type="PANTHER" id="PTHR48073">
    <property type="entry name" value="O-SUCCINYLBENZOATE SYNTHASE-RELATED"/>
    <property type="match status" value="1"/>
</dbReference>
<keyword evidence="5 7" id="KW-0456">Lyase</keyword>
<dbReference type="SFLD" id="SFLDF00009">
    <property type="entry name" value="o-succinylbenzoate_synthase"/>
    <property type="match status" value="1"/>
</dbReference>
<dbReference type="Gene3D" id="3.20.20.120">
    <property type="entry name" value="Enolase-like C-terminal domain"/>
    <property type="match status" value="1"/>
</dbReference>
<comment type="catalytic activity">
    <reaction evidence="7">
        <text>(1R,6R)-6-hydroxy-2-succinyl-cyclohexa-2,4-diene-1-carboxylate = 2-succinylbenzoate + H2O</text>
        <dbReference type="Rhea" id="RHEA:10196"/>
        <dbReference type="ChEBI" id="CHEBI:15377"/>
        <dbReference type="ChEBI" id="CHEBI:18325"/>
        <dbReference type="ChEBI" id="CHEBI:58689"/>
        <dbReference type="EC" id="4.2.1.113"/>
    </reaction>
</comment>
<dbReference type="Pfam" id="PF13378">
    <property type="entry name" value="MR_MLE_C"/>
    <property type="match status" value="1"/>
</dbReference>
<dbReference type="SUPFAM" id="SSF54826">
    <property type="entry name" value="Enolase N-terminal domain-like"/>
    <property type="match status" value="1"/>
</dbReference>
<comment type="similarity">
    <text evidence="7">Belongs to the mandelate racemase/muconate lactonizing enzyme family. MenC type 2 subfamily.</text>
</comment>